<evidence type="ECO:0000313" key="2">
    <source>
        <dbReference type="Proteomes" id="UP000237082"/>
    </source>
</evidence>
<keyword evidence="2" id="KW-1185">Reference proteome</keyword>
<reference evidence="2" key="1">
    <citation type="submission" date="2018-02" db="EMBL/GenBank/DDBJ databases">
        <authorList>
            <person name="O'Hara-Hanley K."/>
            <person name="Soby S."/>
        </authorList>
    </citation>
    <scope>NUCLEOTIDE SEQUENCE [LARGE SCALE GENOMIC DNA]</scope>
    <source>
        <strain evidence="2">MWU14-2602</strain>
    </source>
</reference>
<dbReference type="OrthoDB" id="1099791at2"/>
<proteinExistence type="predicted"/>
<comment type="caution">
    <text evidence="1">The sequence shown here is derived from an EMBL/GenBank/DDBJ whole genome shotgun (WGS) entry which is preliminary data.</text>
</comment>
<organism evidence="1 2">
    <name type="scientific">Chromobacterium alticapitis</name>
    <dbReference type="NCBI Taxonomy" id="2073169"/>
    <lineage>
        <taxon>Bacteria</taxon>
        <taxon>Pseudomonadati</taxon>
        <taxon>Pseudomonadota</taxon>
        <taxon>Betaproteobacteria</taxon>
        <taxon>Neisseriales</taxon>
        <taxon>Chromobacteriaceae</taxon>
        <taxon>Chromobacterium</taxon>
    </lineage>
</organism>
<sequence length="190" mass="21484">MNAAFIQTVSGRYLNVLDPRPEDIDIVDIAHHLAHICRFCGACRQFYSEAEHAVRLAEILPGRLQLAGLLSGAAKAYCGEVVRAERYDVAPCRNRLAAAVEARFELELNGEDRAELALAEARLLATERRDLMPPDRQEWPILAGIQPLQERIWPMPISQALARFCEQYEQALRWPQPSRIQLRRDGLVGT</sequence>
<name>A0A2S5DLI0_9NEIS</name>
<dbReference type="EMBL" id="PQWB01000005">
    <property type="protein sequence ID" value="POZ63925.1"/>
    <property type="molecule type" value="Genomic_DNA"/>
</dbReference>
<evidence type="ECO:0000313" key="1">
    <source>
        <dbReference type="EMBL" id="POZ63925.1"/>
    </source>
</evidence>
<protein>
    <submittedName>
        <fullName evidence="1">Phosphohydrolase</fullName>
    </submittedName>
</protein>
<accession>A0A2S5DLI0</accession>
<dbReference type="AlphaFoldDB" id="A0A2S5DLI0"/>
<gene>
    <name evidence="1" type="ORF">C2I19_00725</name>
</gene>
<dbReference type="GO" id="GO:0016787">
    <property type="term" value="F:hydrolase activity"/>
    <property type="evidence" value="ECO:0007669"/>
    <property type="project" value="UniProtKB-KW"/>
</dbReference>
<dbReference type="SUPFAM" id="SSF109604">
    <property type="entry name" value="HD-domain/PDEase-like"/>
    <property type="match status" value="1"/>
</dbReference>
<keyword evidence="1" id="KW-0378">Hydrolase</keyword>
<dbReference type="Gene3D" id="1.10.3210.10">
    <property type="entry name" value="Hypothetical protein af1432"/>
    <property type="match status" value="1"/>
</dbReference>
<dbReference type="RefSeq" id="WP_103900812.1">
    <property type="nucleotide sequence ID" value="NZ_PQWB01000005.1"/>
</dbReference>
<dbReference type="Proteomes" id="UP000237082">
    <property type="component" value="Unassembled WGS sequence"/>
</dbReference>